<organism evidence="2 3">
    <name type="scientific">Oryzomonas rubra</name>
    <dbReference type="NCBI Taxonomy" id="2509454"/>
    <lineage>
        <taxon>Bacteria</taxon>
        <taxon>Pseudomonadati</taxon>
        <taxon>Thermodesulfobacteriota</taxon>
        <taxon>Desulfuromonadia</taxon>
        <taxon>Geobacterales</taxon>
        <taxon>Geobacteraceae</taxon>
        <taxon>Oryzomonas</taxon>
    </lineage>
</organism>
<evidence type="ECO:0000313" key="2">
    <source>
        <dbReference type="EMBL" id="KAA0894132.1"/>
    </source>
</evidence>
<gene>
    <name evidence="2" type="ORF">ET418_04015</name>
</gene>
<protein>
    <submittedName>
        <fullName evidence="2">Menaquinol oxidoreductase</fullName>
    </submittedName>
</protein>
<accession>A0A5A9XLU4</accession>
<keyword evidence="3" id="KW-1185">Reference proteome</keyword>
<feature type="transmembrane region" description="Helical" evidence="1">
    <location>
        <begin position="41"/>
        <end position="59"/>
    </location>
</feature>
<comment type="caution">
    <text evidence="2">The sequence shown here is derived from an EMBL/GenBank/DDBJ whole genome shotgun (WGS) entry which is preliminary data.</text>
</comment>
<sequence>MTQTVDNQPATDLAPQQSQVELFEQQLRADIKRLGRFSNRGLWAFSLFMLVCMTAWRDFPMLPLPDTVVAALGPPPAPHIISIVLLFYTFSAIILSLSRMTAGLEHKSSFCHVGYLTGFFLFYHFAKALDDNFWAVLGSGVTILSVESYRIWSFCREALGRKAEQLEFVQRTGRIPPEDE</sequence>
<dbReference type="RefSeq" id="WP_149306289.1">
    <property type="nucleotide sequence ID" value="NZ_SRSD01000002.1"/>
</dbReference>
<feature type="transmembrane region" description="Helical" evidence="1">
    <location>
        <begin position="79"/>
        <end position="97"/>
    </location>
</feature>
<keyword evidence="1" id="KW-0812">Transmembrane</keyword>
<evidence type="ECO:0000313" key="3">
    <source>
        <dbReference type="Proteomes" id="UP000324298"/>
    </source>
</evidence>
<reference evidence="2 3" key="1">
    <citation type="submission" date="2019-04" db="EMBL/GenBank/DDBJ databases">
        <title>Geobacter ruber sp. nov., ferric-reducing bacteria isolated from paddy soil.</title>
        <authorList>
            <person name="Xu Z."/>
            <person name="Masuda Y."/>
            <person name="Itoh H."/>
            <person name="Senoo K."/>
        </authorList>
    </citation>
    <scope>NUCLEOTIDE SEQUENCE [LARGE SCALE GENOMIC DNA]</scope>
    <source>
        <strain evidence="2 3">Red88</strain>
    </source>
</reference>
<name>A0A5A9XLU4_9BACT</name>
<keyword evidence="1" id="KW-1133">Transmembrane helix</keyword>
<dbReference type="OrthoDB" id="5397017at2"/>
<dbReference type="AlphaFoldDB" id="A0A5A9XLU4"/>
<feature type="transmembrane region" description="Helical" evidence="1">
    <location>
        <begin position="109"/>
        <end position="126"/>
    </location>
</feature>
<proteinExistence type="predicted"/>
<dbReference type="Proteomes" id="UP000324298">
    <property type="component" value="Unassembled WGS sequence"/>
</dbReference>
<evidence type="ECO:0000256" key="1">
    <source>
        <dbReference type="SAM" id="Phobius"/>
    </source>
</evidence>
<dbReference type="EMBL" id="SRSD01000002">
    <property type="protein sequence ID" value="KAA0894132.1"/>
    <property type="molecule type" value="Genomic_DNA"/>
</dbReference>
<keyword evidence="1" id="KW-0472">Membrane</keyword>